<sequence length="279" mass="31217">MVTEKLQGYKMIKIYTKSKNVDFDSFTFNGGEEHVRILTPVKGQDVVVYAYIKNSGDVMRLAMVKDALERMEAGNIKLVMPYMPYARQDRVCSYGEAFAVKIMANMINSMKFSTVTIHDPHSDVTPALIDNVDVIAQDINAFQAVSQVLRLDHVNADVSNLVIVAPDAGATKKSEKLAERFKVPMHQALKTRDPSTGKLNGFRFCGEQSDVKGKDLVICDDICDGGGTFIGLGNVLRELEPKSMTLYITHGIFSNERNLKELEDIYDNVVTSFDWRSMK</sequence>
<dbReference type="Pfam" id="PF13793">
    <property type="entry name" value="Pribosyltran_N"/>
    <property type="match status" value="1"/>
</dbReference>
<proteinExistence type="predicted"/>
<protein>
    <submittedName>
        <fullName evidence="4">Ribose-phosphate pyrophosphokinase</fullName>
    </submittedName>
</protein>
<keyword evidence="1" id="KW-0545">Nucleotide biosynthesis</keyword>
<dbReference type="InterPro" id="IPR000836">
    <property type="entry name" value="PRTase_dom"/>
</dbReference>
<name>A0A2H5BPY9_9CAUD</name>
<dbReference type="SUPFAM" id="SSF53271">
    <property type="entry name" value="PRTase-like"/>
    <property type="match status" value="2"/>
</dbReference>
<evidence type="ECO:0000256" key="1">
    <source>
        <dbReference type="ARBA" id="ARBA00022727"/>
    </source>
</evidence>
<organism evidence="4 5">
    <name type="scientific">Vibrio phage Vp_R1</name>
    <dbReference type="NCBI Taxonomy" id="2059867"/>
    <lineage>
        <taxon>Viruses</taxon>
        <taxon>Duplodnaviria</taxon>
        <taxon>Heunggongvirae</taxon>
        <taxon>Uroviricota</taxon>
        <taxon>Caudoviricetes</taxon>
        <taxon>Grimontviridae</taxon>
        <taxon>Dalianvirus</taxon>
        <taxon>Dalianvirus R1</taxon>
    </lineage>
</organism>
<dbReference type="GO" id="GO:0004749">
    <property type="term" value="F:ribose phosphate diphosphokinase activity"/>
    <property type="evidence" value="ECO:0007669"/>
    <property type="project" value="TreeGrafter"/>
</dbReference>
<keyword evidence="5" id="KW-1185">Reference proteome</keyword>
<dbReference type="NCBIfam" id="TIGR01251">
    <property type="entry name" value="ribP_PPkin"/>
    <property type="match status" value="1"/>
</dbReference>
<accession>A0A2H5BPY9</accession>
<dbReference type="Gene3D" id="3.40.50.2020">
    <property type="match status" value="2"/>
</dbReference>
<dbReference type="CDD" id="cd06223">
    <property type="entry name" value="PRTases_typeI"/>
    <property type="match status" value="1"/>
</dbReference>
<gene>
    <name evidence="4" type="ORF">VPR_037</name>
</gene>
<feature type="domain" description="Ribose-phosphate pyrophosphokinase N-terminal" evidence="3">
    <location>
        <begin position="14"/>
        <end position="109"/>
    </location>
</feature>
<dbReference type="InterPro" id="IPR029099">
    <property type="entry name" value="Pribosyltran_N"/>
</dbReference>
<dbReference type="GO" id="GO:0006164">
    <property type="term" value="P:purine nucleotide biosynthetic process"/>
    <property type="evidence" value="ECO:0007669"/>
    <property type="project" value="TreeGrafter"/>
</dbReference>
<dbReference type="SMART" id="SM01400">
    <property type="entry name" value="Pribosyltran_N"/>
    <property type="match status" value="1"/>
</dbReference>
<dbReference type="InterPro" id="IPR029057">
    <property type="entry name" value="PRTase-like"/>
</dbReference>
<dbReference type="FunFam" id="3.40.50.2020:FF:000014">
    <property type="entry name" value="Ribose-phosphate pyrophosphokinase 1"/>
    <property type="match status" value="1"/>
</dbReference>
<dbReference type="PANTHER" id="PTHR10210">
    <property type="entry name" value="RIBOSE-PHOSPHATE DIPHOSPHOKINASE FAMILY MEMBER"/>
    <property type="match status" value="1"/>
</dbReference>
<reference evidence="4 5" key="1">
    <citation type="submission" date="2017-12" db="EMBL/GenBank/DDBJ databases">
        <title>Genomic analysis of a novel phage Vp_R1 lytic to Vibrio parahaemolyticus.</title>
        <authorList>
            <person name="Ren H."/>
            <person name="Li Z."/>
        </authorList>
    </citation>
    <scope>NUCLEOTIDE SEQUENCE [LARGE SCALE GENOMIC DNA]</scope>
</reference>
<dbReference type="Proteomes" id="UP000240283">
    <property type="component" value="Segment"/>
</dbReference>
<evidence type="ECO:0000259" key="3">
    <source>
        <dbReference type="Pfam" id="PF13793"/>
    </source>
</evidence>
<evidence type="ECO:0000313" key="4">
    <source>
        <dbReference type="EMBL" id="AUG88401.1"/>
    </source>
</evidence>
<dbReference type="EMBL" id="MG603697">
    <property type="protein sequence ID" value="AUG88401.1"/>
    <property type="molecule type" value="Genomic_DNA"/>
</dbReference>
<evidence type="ECO:0000313" key="5">
    <source>
        <dbReference type="Proteomes" id="UP000240283"/>
    </source>
</evidence>
<dbReference type="InterPro" id="IPR005946">
    <property type="entry name" value="Rib-P_diPkinase"/>
</dbReference>
<dbReference type="GO" id="GO:0016301">
    <property type="term" value="F:kinase activity"/>
    <property type="evidence" value="ECO:0007669"/>
    <property type="project" value="UniProtKB-KW"/>
</dbReference>
<dbReference type="GO" id="GO:0006015">
    <property type="term" value="P:5-phosphoribose 1-diphosphate biosynthetic process"/>
    <property type="evidence" value="ECO:0007669"/>
    <property type="project" value="TreeGrafter"/>
</dbReference>
<keyword evidence="4" id="KW-0808">Transferase</keyword>
<dbReference type="GO" id="GO:0002189">
    <property type="term" value="C:ribose phosphate diphosphokinase complex"/>
    <property type="evidence" value="ECO:0007669"/>
    <property type="project" value="TreeGrafter"/>
</dbReference>
<dbReference type="GO" id="GO:0000287">
    <property type="term" value="F:magnesium ion binding"/>
    <property type="evidence" value="ECO:0007669"/>
    <property type="project" value="InterPro"/>
</dbReference>
<dbReference type="Pfam" id="PF00156">
    <property type="entry name" value="Pribosyltran"/>
    <property type="match status" value="1"/>
</dbReference>
<evidence type="ECO:0000259" key="2">
    <source>
        <dbReference type="Pfam" id="PF00156"/>
    </source>
</evidence>
<keyword evidence="4" id="KW-0418">Kinase</keyword>
<dbReference type="PANTHER" id="PTHR10210:SF41">
    <property type="entry name" value="RIBOSE-PHOSPHATE PYROPHOSPHOKINASE 1, CHLOROPLASTIC"/>
    <property type="match status" value="1"/>
</dbReference>
<feature type="domain" description="Phosphoribosyltransferase" evidence="2">
    <location>
        <begin position="155"/>
        <end position="266"/>
    </location>
</feature>